<dbReference type="InterPro" id="IPR003598">
    <property type="entry name" value="Ig_sub2"/>
</dbReference>
<feature type="domain" description="Ig-like" evidence="2">
    <location>
        <begin position="1"/>
        <end position="90"/>
    </location>
</feature>
<dbReference type="Pfam" id="PF00047">
    <property type="entry name" value="ig"/>
    <property type="match status" value="1"/>
</dbReference>
<dbReference type="EMBL" id="JAGTTL010000020">
    <property type="protein sequence ID" value="KAK6306798.1"/>
    <property type="molecule type" value="Genomic_DNA"/>
</dbReference>
<dbReference type="AlphaFoldDB" id="A0AAN8QQE5"/>
<dbReference type="PROSITE" id="PS00290">
    <property type="entry name" value="IG_MHC"/>
    <property type="match status" value="1"/>
</dbReference>
<dbReference type="InterPro" id="IPR013151">
    <property type="entry name" value="Immunoglobulin_dom"/>
</dbReference>
<dbReference type="PROSITE" id="PS50835">
    <property type="entry name" value="IG_LIKE"/>
    <property type="match status" value="1"/>
</dbReference>
<evidence type="ECO:0000259" key="2">
    <source>
        <dbReference type="PROSITE" id="PS50835"/>
    </source>
</evidence>
<dbReference type="InterPro" id="IPR013783">
    <property type="entry name" value="Ig-like_fold"/>
</dbReference>
<sequence>MTNSVSSEVVFLEDYVVPTGDTLDLSCNTDGPAQPVLWFKDGSGMLPSNRKRLGQRVLHIINVSYEDSGVYSCRVTHGNTLLSNYTIRVT</sequence>
<comment type="caution">
    <text evidence="3">The sequence shown here is derived from an EMBL/GenBank/DDBJ whole genome shotgun (WGS) entry which is preliminary data.</text>
</comment>
<evidence type="ECO:0000256" key="1">
    <source>
        <dbReference type="ARBA" id="ARBA00023319"/>
    </source>
</evidence>
<dbReference type="SUPFAM" id="SSF48726">
    <property type="entry name" value="Immunoglobulin"/>
    <property type="match status" value="1"/>
</dbReference>
<organism evidence="3 4">
    <name type="scientific">Coregonus suidteri</name>
    <dbReference type="NCBI Taxonomy" id="861788"/>
    <lineage>
        <taxon>Eukaryota</taxon>
        <taxon>Metazoa</taxon>
        <taxon>Chordata</taxon>
        <taxon>Craniata</taxon>
        <taxon>Vertebrata</taxon>
        <taxon>Euteleostomi</taxon>
        <taxon>Actinopterygii</taxon>
        <taxon>Neopterygii</taxon>
        <taxon>Teleostei</taxon>
        <taxon>Protacanthopterygii</taxon>
        <taxon>Salmoniformes</taxon>
        <taxon>Salmonidae</taxon>
        <taxon>Coregoninae</taxon>
        <taxon>Coregonus</taxon>
    </lineage>
</organism>
<dbReference type="FunFam" id="2.60.40.10:FF:000423">
    <property type="entry name" value="Fibroblast growth factor receptor"/>
    <property type="match status" value="1"/>
</dbReference>
<name>A0AAN8QQE5_9TELE</name>
<dbReference type="SMART" id="SM00408">
    <property type="entry name" value="IGc2"/>
    <property type="match status" value="1"/>
</dbReference>
<reference evidence="3 4" key="1">
    <citation type="submission" date="2021-04" db="EMBL/GenBank/DDBJ databases">
        <authorList>
            <person name="De Guttry C."/>
            <person name="Zahm M."/>
            <person name="Klopp C."/>
            <person name="Cabau C."/>
            <person name="Louis A."/>
            <person name="Berthelot C."/>
            <person name="Parey E."/>
            <person name="Roest Crollius H."/>
            <person name="Montfort J."/>
            <person name="Robinson-Rechavi M."/>
            <person name="Bucao C."/>
            <person name="Bouchez O."/>
            <person name="Gislard M."/>
            <person name="Lluch J."/>
            <person name="Milhes M."/>
            <person name="Lampietro C."/>
            <person name="Lopez Roques C."/>
            <person name="Donnadieu C."/>
            <person name="Braasch I."/>
            <person name="Desvignes T."/>
            <person name="Postlethwait J."/>
            <person name="Bobe J."/>
            <person name="Wedekind C."/>
            <person name="Guiguen Y."/>
        </authorList>
    </citation>
    <scope>NUCLEOTIDE SEQUENCE [LARGE SCALE GENOMIC DNA]</scope>
    <source>
        <strain evidence="3">Cs_M1</strain>
        <tissue evidence="3">Blood</tissue>
    </source>
</reference>
<keyword evidence="4" id="KW-1185">Reference proteome</keyword>
<feature type="non-terminal residue" evidence="3">
    <location>
        <position position="90"/>
    </location>
</feature>
<gene>
    <name evidence="3" type="ORF">J4Q44_G00219460</name>
</gene>
<dbReference type="InterPro" id="IPR007110">
    <property type="entry name" value="Ig-like_dom"/>
</dbReference>
<dbReference type="InterPro" id="IPR003599">
    <property type="entry name" value="Ig_sub"/>
</dbReference>
<dbReference type="InterPro" id="IPR036179">
    <property type="entry name" value="Ig-like_dom_sf"/>
</dbReference>
<accession>A0AAN8QQE5</accession>
<protein>
    <recommendedName>
        <fullName evidence="2">Ig-like domain-containing protein</fullName>
    </recommendedName>
</protein>
<evidence type="ECO:0000313" key="4">
    <source>
        <dbReference type="Proteomes" id="UP001356427"/>
    </source>
</evidence>
<dbReference type="InterPro" id="IPR003006">
    <property type="entry name" value="Ig/MHC_CS"/>
</dbReference>
<evidence type="ECO:0000313" key="3">
    <source>
        <dbReference type="EMBL" id="KAK6306798.1"/>
    </source>
</evidence>
<dbReference type="SMART" id="SM00409">
    <property type="entry name" value="IG"/>
    <property type="match status" value="1"/>
</dbReference>
<keyword evidence="1" id="KW-0393">Immunoglobulin domain</keyword>
<proteinExistence type="predicted"/>
<dbReference type="Proteomes" id="UP001356427">
    <property type="component" value="Unassembled WGS sequence"/>
</dbReference>
<dbReference type="Gene3D" id="2.60.40.10">
    <property type="entry name" value="Immunoglobulins"/>
    <property type="match status" value="1"/>
</dbReference>